<dbReference type="InterPro" id="IPR021259">
    <property type="entry name" value="DUF2817"/>
</dbReference>
<dbReference type="EMBL" id="VLTM01000001">
    <property type="protein sequence ID" value="KAA0169028.1"/>
    <property type="molecule type" value="Genomic_DNA"/>
</dbReference>
<dbReference type="Proteomes" id="UP000325113">
    <property type="component" value="Unassembled WGS sequence"/>
</dbReference>
<accession>A0A5A8EGB7</accession>
<organism evidence="3 4">
    <name type="scientific">Cafeteria roenbergensis</name>
    <name type="common">Marine flagellate</name>
    <dbReference type="NCBI Taxonomy" id="33653"/>
    <lineage>
        <taxon>Eukaryota</taxon>
        <taxon>Sar</taxon>
        <taxon>Stramenopiles</taxon>
        <taxon>Bigyra</taxon>
        <taxon>Opalozoa</taxon>
        <taxon>Bicosoecida</taxon>
        <taxon>Cafeteriaceae</taxon>
        <taxon>Cafeteria</taxon>
    </lineage>
</organism>
<dbReference type="OrthoDB" id="270449at2759"/>
<evidence type="ECO:0000313" key="5">
    <source>
        <dbReference type="Proteomes" id="UP000324907"/>
    </source>
</evidence>
<evidence type="ECO:0008006" key="7">
    <source>
        <dbReference type="Google" id="ProtNLM"/>
    </source>
</evidence>
<dbReference type="Gene3D" id="3.40.630.10">
    <property type="entry name" value="Zn peptidases"/>
    <property type="match status" value="1"/>
</dbReference>
<dbReference type="SUPFAM" id="SSF53187">
    <property type="entry name" value="Zn-dependent exopeptidases"/>
    <property type="match status" value="1"/>
</dbReference>
<protein>
    <recommendedName>
        <fullName evidence="7">Peptidase M14 carboxypeptidase A domain-containing protein</fullName>
    </recommendedName>
</protein>
<reference evidence="4 5" key="1">
    <citation type="submission" date="2019-07" db="EMBL/GenBank/DDBJ databases">
        <title>Genomes of Cafeteria roenbergensis.</title>
        <authorList>
            <person name="Fischer M.G."/>
            <person name="Hackl T."/>
            <person name="Roman M."/>
        </authorList>
    </citation>
    <scope>NUCLEOTIDE SEQUENCE [LARGE SCALE GENOMIC DNA]</scope>
    <source>
        <strain evidence="2 6">Cflag</strain>
        <strain evidence="3 4">E4-10P</strain>
        <strain evidence="1 5">RCC970-E3</strain>
    </source>
</reference>
<name>A0A5A8EGB7_CAFRO</name>
<evidence type="ECO:0000313" key="3">
    <source>
        <dbReference type="EMBL" id="KAA0176552.1"/>
    </source>
</evidence>
<evidence type="ECO:0000313" key="6">
    <source>
        <dbReference type="Proteomes" id="UP000325113"/>
    </source>
</evidence>
<comment type="caution">
    <text evidence="3">The sequence shown here is derived from an EMBL/GenBank/DDBJ whole genome shotgun (WGS) entry which is preliminary data.</text>
</comment>
<dbReference type="EMBL" id="VLTO01000007">
    <property type="protein sequence ID" value="KAA0176552.1"/>
    <property type="molecule type" value="Genomic_DNA"/>
</dbReference>
<gene>
    <name evidence="3" type="ORF">FNF27_01833</name>
    <name evidence="1" type="ORF">FNF28_02676</name>
    <name evidence="2" type="ORF">FNF31_00188</name>
</gene>
<proteinExistence type="predicted"/>
<evidence type="ECO:0000313" key="4">
    <source>
        <dbReference type="Proteomes" id="UP000322899"/>
    </source>
</evidence>
<evidence type="ECO:0000313" key="1">
    <source>
        <dbReference type="EMBL" id="KAA0167930.1"/>
    </source>
</evidence>
<sequence>MECCIDEYFSPSYRVARGRFLDAAAAAGFELESLCLPEKMGPDGEPLFIDIAFSRGSALRPGESPDALFLHSSGTHGVEGYIGSAIQLSLLAQAASGSRPELCPPARGMTVFIHAVNPFGFAWNRRFTASNCDLNRNWLVPARFVELAKQGVPALFERFRGLIAPDYVPDPDSWSEWLYVRASAGIAIAQCGLDALKEAVAAGHHSDPEAMYFGGAELCEEPRLIVAALRRIGALQEVAADAPGEPAEGEAAWQPWGASDAGGLFEGLRGPARLVSVDVHSGLGEAGQSSLLLSGTEGGEEAATIRRALGLAAHDAAAGPKSACVQDASALGSAGVAYTTRGGFSEALASVPGPAGLPVGAEPSPAAYSGVRPADRVCIAQEFGTVPTTDVFFALRAENALYQSDETAPPSHPLRQQLRAAFFPDDAAWRRECLAQGVTVAVGLAAHAFAGRD</sequence>
<dbReference type="AlphaFoldDB" id="A0A5A8EGB7"/>
<evidence type="ECO:0000313" key="2">
    <source>
        <dbReference type="EMBL" id="KAA0169028.1"/>
    </source>
</evidence>
<dbReference type="EMBL" id="VLTL01000031">
    <property type="protein sequence ID" value="KAA0167930.1"/>
    <property type="molecule type" value="Genomic_DNA"/>
</dbReference>
<dbReference type="Proteomes" id="UP000322899">
    <property type="component" value="Unassembled WGS sequence"/>
</dbReference>
<dbReference type="CDD" id="cd06233">
    <property type="entry name" value="M14-like"/>
    <property type="match status" value="1"/>
</dbReference>
<dbReference type="Pfam" id="PF10994">
    <property type="entry name" value="DUF2817"/>
    <property type="match status" value="2"/>
</dbReference>
<dbReference type="Proteomes" id="UP000324907">
    <property type="component" value="Unassembled WGS sequence"/>
</dbReference>